<proteinExistence type="predicted"/>
<reference evidence="2" key="3">
    <citation type="submission" date="2015-04" db="UniProtKB">
        <authorList>
            <consortium name="EnsemblPlants"/>
        </authorList>
    </citation>
    <scope>IDENTIFICATION</scope>
</reference>
<dbReference type="AlphaFoldDB" id="A0A0D9W7A8"/>
<dbReference type="InterPro" id="IPR022228">
    <property type="entry name" value="DUF3755"/>
</dbReference>
<evidence type="ECO:0000313" key="3">
    <source>
        <dbReference type="Proteomes" id="UP000032180"/>
    </source>
</evidence>
<sequence length="395" mass="44004">MQGRIGQGTHGKEYSTLGIIVKSPCLNEFLEQEAPKPSIVHCEVVLGQLGERPSELEIPNSVLDNLLCMQMADDPSLNFGEFPQPFCSQQVVSFQPSATTSGTGGMPVYLDCSSGMDSNTVMLSTTPSVVVSTSSSNTVADPGQNLKYGGPLAADWSRLELDVLKDGLQKYVNEQGIMKYIKIAASLPTKTVRDVAMKCQWLGKRENTRRRKSEEHQNGRRMKDRKGKTPEPSVWGANHPVQTDARVSPFVSHNAIQNNQFLTEATEIDRAMQQLLVQNDRLLDQIEANMLSCQDCSLFVKHGFHYKNYFFQAQNNIDLFHRARRNINGLLQTMNQMPGIMGKMPRLPVSVNEDLASIVLPGLSMPQFLGGSHLKEEPRCEIFGNYCCQMVMTDE</sequence>
<keyword evidence="3" id="KW-1185">Reference proteome</keyword>
<protein>
    <recommendedName>
        <fullName evidence="4">Myb-like domain-containing protein</fullName>
    </recommendedName>
</protein>
<reference evidence="2 3" key="1">
    <citation type="submission" date="2012-08" db="EMBL/GenBank/DDBJ databases">
        <title>Oryza genome evolution.</title>
        <authorList>
            <person name="Wing R.A."/>
        </authorList>
    </citation>
    <scope>NUCLEOTIDE SEQUENCE</scope>
</reference>
<dbReference type="Proteomes" id="UP000032180">
    <property type="component" value="Chromosome 4"/>
</dbReference>
<dbReference type="eggNOG" id="ENOG502QRQ9">
    <property type="taxonomic scope" value="Eukaryota"/>
</dbReference>
<dbReference type="Pfam" id="PF12579">
    <property type="entry name" value="DUF3755"/>
    <property type="match status" value="1"/>
</dbReference>
<name>A0A0D9W7A8_9ORYZ</name>
<dbReference type="PANTHER" id="PTHR14000:SF7">
    <property type="entry name" value="OS04G0523100 PROTEIN"/>
    <property type="match status" value="1"/>
</dbReference>
<evidence type="ECO:0000256" key="1">
    <source>
        <dbReference type="SAM" id="MobiDB-lite"/>
    </source>
</evidence>
<reference evidence="3" key="2">
    <citation type="submission" date="2013-12" db="EMBL/GenBank/DDBJ databases">
        <authorList>
            <person name="Yu Y."/>
            <person name="Lee S."/>
            <person name="de Baynast K."/>
            <person name="Wissotski M."/>
            <person name="Liu L."/>
            <person name="Talag J."/>
            <person name="Goicoechea J."/>
            <person name="Angelova A."/>
            <person name="Jetty R."/>
            <person name="Kudrna D."/>
            <person name="Golser W."/>
            <person name="Rivera L."/>
            <person name="Zhang J."/>
            <person name="Wing R."/>
        </authorList>
    </citation>
    <scope>NUCLEOTIDE SEQUENCE</scope>
</reference>
<evidence type="ECO:0008006" key="4">
    <source>
        <dbReference type="Google" id="ProtNLM"/>
    </source>
</evidence>
<dbReference type="Gramene" id="LPERR04G15450.1">
    <property type="protein sequence ID" value="LPERR04G15450.1"/>
    <property type="gene ID" value="LPERR04G15450"/>
</dbReference>
<dbReference type="HOGENOM" id="CLU_058705_0_0_1"/>
<accession>A0A0D9W7A8</accession>
<evidence type="ECO:0000313" key="2">
    <source>
        <dbReference type="EnsemblPlants" id="LPERR04G15450.1"/>
    </source>
</evidence>
<dbReference type="EnsemblPlants" id="LPERR04G15450.1">
    <property type="protein sequence ID" value="LPERR04G15450.1"/>
    <property type="gene ID" value="LPERR04G15450"/>
</dbReference>
<feature type="region of interest" description="Disordered" evidence="1">
    <location>
        <begin position="203"/>
        <end position="239"/>
    </location>
</feature>
<dbReference type="PANTHER" id="PTHR14000">
    <property type="entry name" value="FINGER CCCH DOMAIN PROTEIN, PUTATIVE (DUF3755)-RELATED"/>
    <property type="match status" value="1"/>
</dbReference>
<dbReference type="STRING" id="77586.A0A0D9W7A8"/>
<organism evidence="2 3">
    <name type="scientific">Leersia perrieri</name>
    <dbReference type="NCBI Taxonomy" id="77586"/>
    <lineage>
        <taxon>Eukaryota</taxon>
        <taxon>Viridiplantae</taxon>
        <taxon>Streptophyta</taxon>
        <taxon>Embryophyta</taxon>
        <taxon>Tracheophyta</taxon>
        <taxon>Spermatophyta</taxon>
        <taxon>Magnoliopsida</taxon>
        <taxon>Liliopsida</taxon>
        <taxon>Poales</taxon>
        <taxon>Poaceae</taxon>
        <taxon>BOP clade</taxon>
        <taxon>Oryzoideae</taxon>
        <taxon>Oryzeae</taxon>
        <taxon>Oryzinae</taxon>
        <taxon>Leersia</taxon>
    </lineage>
</organism>